<evidence type="ECO:0000256" key="1">
    <source>
        <dbReference type="ARBA" id="ARBA00009226"/>
    </source>
</evidence>
<keyword evidence="4" id="KW-0966">Cell projection</keyword>
<gene>
    <name evidence="4" type="ORF">JBF11_09855</name>
</gene>
<keyword evidence="5" id="KW-1185">Reference proteome</keyword>
<dbReference type="PANTHER" id="PTHR30034">
    <property type="entry name" value="FLAGELLAR MOTOR SWITCH PROTEIN FLIM"/>
    <property type="match status" value="1"/>
</dbReference>
<evidence type="ECO:0000313" key="4">
    <source>
        <dbReference type="EMBL" id="UWX05720.1"/>
    </source>
</evidence>
<evidence type="ECO:0000259" key="3">
    <source>
        <dbReference type="Pfam" id="PF01052"/>
    </source>
</evidence>
<dbReference type="EMBL" id="CP065938">
    <property type="protein sequence ID" value="UWX05720.1"/>
    <property type="molecule type" value="Genomic_DNA"/>
</dbReference>
<accession>A0ABY5Y0K7</accession>
<dbReference type="SUPFAM" id="SSF101801">
    <property type="entry name" value="Surface presentation of antigens (SPOA)"/>
    <property type="match status" value="1"/>
</dbReference>
<dbReference type="PANTHER" id="PTHR30034:SF6">
    <property type="entry name" value="YOP PROTEINS TRANSLOCATION PROTEIN Q"/>
    <property type="match status" value="1"/>
</dbReference>
<protein>
    <submittedName>
        <fullName evidence="4">FliM/FliN family flagellar motor switch protein</fullName>
    </submittedName>
</protein>
<proteinExistence type="inferred from homology"/>
<feature type="region of interest" description="Disordered" evidence="2">
    <location>
        <begin position="46"/>
        <end position="70"/>
    </location>
</feature>
<dbReference type="InterPro" id="IPR001543">
    <property type="entry name" value="FliN-like_C"/>
</dbReference>
<reference evidence="4" key="1">
    <citation type="submission" date="2020-12" db="EMBL/GenBank/DDBJ databases">
        <title>Taurinivorans muris gen. nov., sp. nov., fundamental and realized metabolic niche of a ubiquitous sulfidogenic bacterium in the murine intestine.</title>
        <authorList>
            <person name="Ye H."/>
            <person name="Hanson B.T."/>
            <person name="Loy A."/>
        </authorList>
    </citation>
    <scope>NUCLEOTIDE SEQUENCE</scope>
    <source>
        <strain evidence="4">LT0009</strain>
    </source>
</reference>
<keyword evidence="4" id="KW-0969">Cilium</keyword>
<dbReference type="Pfam" id="PF01052">
    <property type="entry name" value="FliMN_C"/>
    <property type="match status" value="1"/>
</dbReference>
<organism evidence="4 5">
    <name type="scientific">Taurinivorans muris</name>
    <dbReference type="NCBI Taxonomy" id="2787751"/>
    <lineage>
        <taxon>Bacteria</taxon>
        <taxon>Pseudomonadati</taxon>
        <taxon>Thermodesulfobacteriota</taxon>
        <taxon>Desulfovibrionia</taxon>
        <taxon>Desulfovibrionales</taxon>
        <taxon>Desulfovibrionaceae</taxon>
        <taxon>Taurinivorans</taxon>
    </lineage>
</organism>
<dbReference type="Gene3D" id="2.30.330.10">
    <property type="entry name" value="SpoA-like"/>
    <property type="match status" value="1"/>
</dbReference>
<dbReference type="InterPro" id="IPR001172">
    <property type="entry name" value="FliN_T3SS_HrcQb"/>
</dbReference>
<keyword evidence="4" id="KW-0282">Flagellum</keyword>
<sequence length="145" mass="16404">MLKIFIPFFDEQIDGIKFADNYLLAVFEGGSLNAVRFEKWERMVPDGEKNMEQEEKKIKAEQETQEKDEASISLDTLPVTVRFELEQRMLTVAEIRALRSGYTFALSKNLDEAVNLVANGKKIASGKIVDINGMLGVQLMSINKD</sequence>
<evidence type="ECO:0000313" key="5">
    <source>
        <dbReference type="Proteomes" id="UP001058120"/>
    </source>
</evidence>
<evidence type="ECO:0000256" key="2">
    <source>
        <dbReference type="SAM" id="MobiDB-lite"/>
    </source>
</evidence>
<comment type="similarity">
    <text evidence="1">Belongs to the FliN/MopA/SpaO family.</text>
</comment>
<name>A0ABY5Y0K7_9BACT</name>
<dbReference type="RefSeq" id="WP_334315302.1">
    <property type="nucleotide sequence ID" value="NZ_CP065938.1"/>
</dbReference>
<feature type="domain" description="Flagellar motor switch protein FliN-like C-terminal" evidence="3">
    <location>
        <begin position="74"/>
        <end position="142"/>
    </location>
</feature>
<dbReference type="PRINTS" id="PR00956">
    <property type="entry name" value="FLGMOTORFLIN"/>
</dbReference>
<dbReference type="InterPro" id="IPR036429">
    <property type="entry name" value="SpoA-like_sf"/>
</dbReference>
<dbReference type="Proteomes" id="UP001058120">
    <property type="component" value="Chromosome"/>
</dbReference>